<evidence type="ECO:0000256" key="1">
    <source>
        <dbReference type="SAM" id="SignalP"/>
    </source>
</evidence>
<keyword evidence="1" id="KW-0732">Signal</keyword>
<feature type="signal peptide" evidence="1">
    <location>
        <begin position="1"/>
        <end position="17"/>
    </location>
</feature>
<dbReference type="InterPro" id="IPR012467">
    <property type="entry name" value="DUF1684"/>
</dbReference>
<dbReference type="PROSITE" id="PS51257">
    <property type="entry name" value="PROKAR_LIPOPROTEIN"/>
    <property type="match status" value="1"/>
</dbReference>
<name>A0A368MXH2_9FLAO</name>
<dbReference type="RefSeq" id="WP_114303523.1">
    <property type="nucleotide sequence ID" value="NZ_QPIE01000004.1"/>
</dbReference>
<evidence type="ECO:0000313" key="2">
    <source>
        <dbReference type="EMBL" id="RCU42937.1"/>
    </source>
</evidence>
<dbReference type="AlphaFoldDB" id="A0A368MXH2"/>
<proteinExistence type="predicted"/>
<organism evidence="2 3">
    <name type="scientific">Chryseobacterium lacus</name>
    <dbReference type="NCBI Taxonomy" id="2058346"/>
    <lineage>
        <taxon>Bacteria</taxon>
        <taxon>Pseudomonadati</taxon>
        <taxon>Bacteroidota</taxon>
        <taxon>Flavobacteriia</taxon>
        <taxon>Flavobacteriales</taxon>
        <taxon>Weeksellaceae</taxon>
        <taxon>Chryseobacterium group</taxon>
        <taxon>Chryseobacterium</taxon>
    </lineage>
</organism>
<dbReference type="Pfam" id="PF07920">
    <property type="entry name" value="DUF1684"/>
    <property type="match status" value="1"/>
</dbReference>
<evidence type="ECO:0000313" key="3">
    <source>
        <dbReference type="Proteomes" id="UP000252172"/>
    </source>
</evidence>
<dbReference type="PANTHER" id="PTHR41913:SF1">
    <property type="entry name" value="DUF1684 DOMAIN-CONTAINING PROTEIN"/>
    <property type="match status" value="1"/>
</dbReference>
<accession>A0A368MXH2</accession>
<sequence>MKNFLFFLIIFSLTSCAIRENNSLTSIREFQKNLNESYRNPKESPLRGEHLKNFRQHPFFPIDLKYCINAKFVRTSDAKPMLIPTSSGKNKQFIEYGKAYFTLDGKEVVLSVYQIVDLLEDEQFKNYLFLPFRDQTNGAETYGGGKYLDLTLPEKENEILLDFNKSYHPYCAYNAYDYNCPIVPEENTLPLPVRAGVMYEDIYFH</sequence>
<comment type="caution">
    <text evidence="2">The sequence shown here is derived from an EMBL/GenBank/DDBJ whole genome shotgun (WGS) entry which is preliminary data.</text>
</comment>
<dbReference type="OrthoDB" id="5493262at2"/>
<dbReference type="Proteomes" id="UP000252172">
    <property type="component" value="Unassembled WGS sequence"/>
</dbReference>
<dbReference type="PANTHER" id="PTHR41913">
    <property type="entry name" value="DUF1684 DOMAIN-CONTAINING PROTEIN"/>
    <property type="match status" value="1"/>
</dbReference>
<reference evidence="2 3" key="1">
    <citation type="submission" date="2018-07" db="EMBL/GenBank/DDBJ databases">
        <title>Chryseobacterium lacus sp. nov., isolated from lake water.</title>
        <authorList>
            <person name="Li C.-M."/>
        </authorList>
    </citation>
    <scope>NUCLEOTIDE SEQUENCE [LARGE SCALE GENOMIC DNA]</scope>
    <source>
        <strain evidence="2 3">YLOS41</strain>
    </source>
</reference>
<dbReference type="EMBL" id="QPIE01000004">
    <property type="protein sequence ID" value="RCU42937.1"/>
    <property type="molecule type" value="Genomic_DNA"/>
</dbReference>
<protein>
    <submittedName>
        <fullName evidence="2">DUF1684 domain-containing protein</fullName>
    </submittedName>
</protein>
<feature type="chain" id="PRO_5016984110" evidence="1">
    <location>
        <begin position="18"/>
        <end position="205"/>
    </location>
</feature>
<keyword evidence="3" id="KW-1185">Reference proteome</keyword>
<gene>
    <name evidence="2" type="ORF">DQ356_05735</name>
</gene>